<keyword evidence="2" id="KW-1003">Cell membrane</keyword>
<dbReference type="GO" id="GO:0006355">
    <property type="term" value="P:regulation of DNA-templated transcription"/>
    <property type="evidence" value="ECO:0007669"/>
    <property type="project" value="InterPro"/>
</dbReference>
<feature type="transmembrane region" description="Helical" evidence="6">
    <location>
        <begin position="718"/>
        <end position="745"/>
    </location>
</feature>
<dbReference type="SMART" id="SM00100">
    <property type="entry name" value="cNMP"/>
    <property type="match status" value="1"/>
</dbReference>
<feature type="transmembrane region" description="Helical" evidence="6">
    <location>
        <begin position="540"/>
        <end position="559"/>
    </location>
</feature>
<dbReference type="PROSITE" id="PS50045">
    <property type="entry name" value="SIGMA54_INTERACT_4"/>
    <property type="match status" value="1"/>
</dbReference>
<dbReference type="InterPro" id="IPR000595">
    <property type="entry name" value="cNMP-bd_dom"/>
</dbReference>
<dbReference type="InterPro" id="IPR058031">
    <property type="entry name" value="AAA_lid_NorR"/>
</dbReference>
<evidence type="ECO:0000256" key="1">
    <source>
        <dbReference type="ARBA" id="ARBA00004236"/>
    </source>
</evidence>
<gene>
    <name evidence="10" type="ORF">DGMP_25700</name>
</gene>
<dbReference type="PANTHER" id="PTHR30224">
    <property type="entry name" value="ELECTRON TRANSPORT PROTEIN"/>
    <property type="match status" value="1"/>
</dbReference>
<dbReference type="CDD" id="cd00009">
    <property type="entry name" value="AAA"/>
    <property type="match status" value="1"/>
</dbReference>
<feature type="transmembrane region" description="Helical" evidence="6">
    <location>
        <begin position="824"/>
        <end position="843"/>
    </location>
</feature>
<evidence type="ECO:0000256" key="5">
    <source>
        <dbReference type="ARBA" id="ARBA00023136"/>
    </source>
</evidence>
<dbReference type="PANTHER" id="PTHR30224:SF4">
    <property type="entry name" value="ELECTRON TRANSPORT PROTEIN YCCM-RELATED"/>
    <property type="match status" value="1"/>
</dbReference>
<keyword evidence="5 6" id="KW-0472">Membrane</keyword>
<dbReference type="PROSITE" id="PS51379">
    <property type="entry name" value="4FE4S_FER_2"/>
    <property type="match status" value="1"/>
</dbReference>
<dbReference type="GO" id="GO:0005886">
    <property type="term" value="C:plasma membrane"/>
    <property type="evidence" value="ECO:0007669"/>
    <property type="project" value="UniProtKB-SubCell"/>
</dbReference>
<dbReference type="InterPro" id="IPR025662">
    <property type="entry name" value="Sigma_54_int_dom_ATP-bd_1"/>
</dbReference>
<dbReference type="PROSITE" id="PS50042">
    <property type="entry name" value="CNMP_BINDING_3"/>
    <property type="match status" value="1"/>
</dbReference>
<dbReference type="AlphaFoldDB" id="A0A8D5FXN9"/>
<proteinExistence type="predicted"/>
<evidence type="ECO:0000256" key="6">
    <source>
        <dbReference type="SAM" id="Phobius"/>
    </source>
</evidence>
<dbReference type="InterPro" id="IPR003593">
    <property type="entry name" value="AAA+_ATPase"/>
</dbReference>
<keyword evidence="4" id="KW-0067">ATP-binding</keyword>
<feature type="domain" description="Cyclic nucleotide-binding" evidence="7">
    <location>
        <begin position="15"/>
        <end position="135"/>
    </location>
</feature>
<dbReference type="RefSeq" id="WP_228854291.1">
    <property type="nucleotide sequence ID" value="NZ_AP024086.1"/>
</dbReference>
<dbReference type="InterPro" id="IPR002078">
    <property type="entry name" value="Sigma_54_int"/>
</dbReference>
<feature type="transmembrane region" description="Helical" evidence="6">
    <location>
        <begin position="565"/>
        <end position="586"/>
    </location>
</feature>
<feature type="transmembrane region" description="Helical" evidence="6">
    <location>
        <begin position="766"/>
        <end position="786"/>
    </location>
</feature>
<dbReference type="PROSITE" id="PS00675">
    <property type="entry name" value="SIGMA54_INTERACT_1"/>
    <property type="match status" value="1"/>
</dbReference>
<keyword evidence="6" id="KW-1133">Transmembrane helix</keyword>
<evidence type="ECO:0000313" key="10">
    <source>
        <dbReference type="EMBL" id="BCL61877.1"/>
    </source>
</evidence>
<name>A0A8D5FXN9_9BACT</name>
<comment type="subcellular location">
    <subcellularLocation>
        <location evidence="1">Cell membrane</location>
    </subcellularLocation>
</comment>
<evidence type="ECO:0008006" key="12">
    <source>
        <dbReference type="Google" id="ProtNLM"/>
    </source>
</evidence>
<keyword evidence="6" id="KW-0812">Transmembrane</keyword>
<dbReference type="Pfam" id="PF25601">
    <property type="entry name" value="AAA_lid_14"/>
    <property type="match status" value="1"/>
</dbReference>
<evidence type="ECO:0000259" key="9">
    <source>
        <dbReference type="PROSITE" id="PS51379"/>
    </source>
</evidence>
<feature type="domain" description="Sigma-54 factor interaction" evidence="8">
    <location>
        <begin position="185"/>
        <end position="414"/>
    </location>
</feature>
<feature type="transmembrane region" description="Helical" evidence="6">
    <location>
        <begin position="689"/>
        <end position="706"/>
    </location>
</feature>
<evidence type="ECO:0000259" key="7">
    <source>
        <dbReference type="PROSITE" id="PS50042"/>
    </source>
</evidence>
<evidence type="ECO:0000313" key="11">
    <source>
        <dbReference type="Proteomes" id="UP000826725"/>
    </source>
</evidence>
<keyword evidence="3" id="KW-0547">Nucleotide-binding</keyword>
<feature type="domain" description="4Fe-4S ferredoxin-type" evidence="9">
    <location>
        <begin position="644"/>
        <end position="674"/>
    </location>
</feature>
<accession>A0A8D5FXN9</accession>
<dbReference type="EMBL" id="AP024086">
    <property type="protein sequence ID" value="BCL61877.1"/>
    <property type="molecule type" value="Genomic_DNA"/>
</dbReference>
<dbReference type="KEGG" id="dbk:DGMP_25700"/>
<reference evidence="10" key="1">
    <citation type="submission" date="2020-09" db="EMBL/GenBank/DDBJ databases">
        <title>Desulfogranum mesoprofundum gen. nov., sp. nov., a novel mesophilic, sulfate-reducing chemolithoautotroph isolated from a deep-sea hydrothermal vent chimney in the Suiyo Seamount.</title>
        <authorList>
            <person name="Hashimoto Y."/>
            <person name="Nakagawa S."/>
        </authorList>
    </citation>
    <scope>NUCLEOTIDE SEQUENCE</scope>
    <source>
        <strain evidence="10">KT2</strain>
    </source>
</reference>
<dbReference type="Pfam" id="PF12801">
    <property type="entry name" value="Fer4_5"/>
    <property type="match status" value="2"/>
</dbReference>
<keyword evidence="11" id="KW-1185">Reference proteome</keyword>
<evidence type="ECO:0000259" key="8">
    <source>
        <dbReference type="PROSITE" id="PS50045"/>
    </source>
</evidence>
<evidence type="ECO:0000256" key="4">
    <source>
        <dbReference type="ARBA" id="ARBA00022840"/>
    </source>
</evidence>
<feature type="transmembrane region" description="Helical" evidence="6">
    <location>
        <begin position="855"/>
        <end position="877"/>
    </location>
</feature>
<dbReference type="CDD" id="cd00038">
    <property type="entry name" value="CAP_ED"/>
    <property type="match status" value="1"/>
</dbReference>
<dbReference type="Pfam" id="PF00027">
    <property type="entry name" value="cNMP_binding"/>
    <property type="match status" value="1"/>
</dbReference>
<dbReference type="GO" id="GO:0005524">
    <property type="term" value="F:ATP binding"/>
    <property type="evidence" value="ECO:0007669"/>
    <property type="project" value="InterPro"/>
</dbReference>
<protein>
    <recommendedName>
        <fullName evidence="12">Cyclic nucleotide-binding protein</fullName>
    </recommendedName>
</protein>
<dbReference type="Proteomes" id="UP000826725">
    <property type="component" value="Chromosome"/>
</dbReference>
<organism evidence="10 11">
    <name type="scientific">Desulfomarina profundi</name>
    <dbReference type="NCBI Taxonomy" id="2772557"/>
    <lineage>
        <taxon>Bacteria</taxon>
        <taxon>Pseudomonadati</taxon>
        <taxon>Thermodesulfobacteriota</taxon>
        <taxon>Desulfobulbia</taxon>
        <taxon>Desulfobulbales</taxon>
        <taxon>Desulfobulbaceae</taxon>
        <taxon>Desulfomarina</taxon>
    </lineage>
</organism>
<dbReference type="InterPro" id="IPR052378">
    <property type="entry name" value="NosR_regulator"/>
</dbReference>
<feature type="transmembrane region" description="Helical" evidence="6">
    <location>
        <begin position="459"/>
        <end position="478"/>
    </location>
</feature>
<dbReference type="SMART" id="SM00382">
    <property type="entry name" value="AAA"/>
    <property type="match status" value="1"/>
</dbReference>
<dbReference type="InterPro" id="IPR017896">
    <property type="entry name" value="4Fe4S_Fe-S-bd"/>
</dbReference>
<evidence type="ECO:0000256" key="2">
    <source>
        <dbReference type="ARBA" id="ARBA00022475"/>
    </source>
</evidence>
<evidence type="ECO:0000256" key="3">
    <source>
        <dbReference type="ARBA" id="ARBA00022741"/>
    </source>
</evidence>
<sequence length="878" mass="99162">MKREDIVKNLQRSVLFQNIGEHELAAYAELARVQFFSQGQYVYREGDTSDIFHVIAVGEAELVLTRDDGVGRIVGRIGPGGHFGETGILTGKPRSVGVRALCDLVVICFDKRYFKLSLLANPGIHNRLDALLAERLRVAFRDQMDTAGEERGGGVDSGADDVILFKDKSFSATRLRRLIDRKNEEIKQSRTARKTQEVIDRFAANDAPYLLVGETGTGKSIIAREIHLQSARADGPFREIDLREFESPRLERKLFGTEQSGYPFARARRAGILEQTSGGTLVFTHAHLMESGLQERLLKAIESSTYTHMDTDRLLAMQSRVVFLSNHPLYFLSSTEKFIPRMLDLLEKQNFEVPPLRQHKEDLPRLISFYLGKYSKEYGKKITKVSPETLGILMNYDWPGNLTELSSVIRRAVMLAKRDEILPEQILLGLPKTEGKWEYNLLRVSWVGKFFRSTVFPRVPQVIVGFFLLVTVLTLFFGPKNPESNAGLTLGWYIGWPLMFFSFFFLARTWCSVCTLAVPGTILQNLLRPGRKTPLFIKKYSGWIMALLCIVVFWVEIVWDAYNSPYLTGGIILIITIGSLVSSVLYSRRTWCRYLCPLGAVNAIFSMPSIVELRANRHVCLNRCKDHSCFAGDSFVPGCPMFRHPYLVDNNRDCIMCAKCIKNCDNSSIQLNIRLAPEELWALATPRNADSFLVVSMTAIFFPFALKDEFSRLTEWLVSVFSAVGLGVPDFFAASLIFFFCIFIFQSGYYLMVSLQCLYAKMDKKLLLPLFGYGFIPMILGGYLAVHLEFFVSGAGRILPNVQEWLGLPFSYEHIRLLSQDSTAVLKTLTVMGGFFASLYATYRVIERALAGDPLSSKALVIPFSFLIIIAGLFVFMV</sequence>
<dbReference type="Pfam" id="PF00158">
    <property type="entry name" value="Sigma54_activat"/>
    <property type="match status" value="1"/>
</dbReference>